<sequence length="99" mass="11523">MRSYLSKSSLTKSYLYSTSSILMAFLSILLWYKGMSITTDVPYKPYIEVSIVLYVAHIFCFLKAVKVKENKVLLLINLIIYNLLLVLIITYAFMISFKY</sequence>
<proteinExistence type="predicted"/>
<protein>
    <submittedName>
        <fullName evidence="2">Uncharacterized protein</fullName>
    </submittedName>
</protein>
<keyword evidence="1" id="KW-0472">Membrane</keyword>
<evidence type="ECO:0000313" key="2">
    <source>
        <dbReference type="EMBL" id="RPF54164.1"/>
    </source>
</evidence>
<keyword evidence="3" id="KW-1185">Reference proteome</keyword>
<gene>
    <name evidence="2" type="ORF">EDC24_1356</name>
</gene>
<comment type="caution">
    <text evidence="2">The sequence shown here is derived from an EMBL/GenBank/DDBJ whole genome shotgun (WGS) entry which is preliminary data.</text>
</comment>
<feature type="transmembrane region" description="Helical" evidence="1">
    <location>
        <begin position="46"/>
        <end position="65"/>
    </location>
</feature>
<accession>A0A3N5B9L2</accession>
<keyword evidence="1" id="KW-1133">Transmembrane helix</keyword>
<feature type="transmembrane region" description="Helical" evidence="1">
    <location>
        <begin position="72"/>
        <end position="94"/>
    </location>
</feature>
<dbReference type="EMBL" id="RKRF01000008">
    <property type="protein sequence ID" value="RPF54164.1"/>
    <property type="molecule type" value="Genomic_DNA"/>
</dbReference>
<evidence type="ECO:0000313" key="3">
    <source>
        <dbReference type="Proteomes" id="UP000276443"/>
    </source>
</evidence>
<name>A0A3N5B9L2_9BACI</name>
<dbReference type="AlphaFoldDB" id="A0A3N5B9L2"/>
<keyword evidence="1" id="KW-0812">Transmembrane</keyword>
<dbReference type="Proteomes" id="UP000276443">
    <property type="component" value="Unassembled WGS sequence"/>
</dbReference>
<evidence type="ECO:0000256" key="1">
    <source>
        <dbReference type="SAM" id="Phobius"/>
    </source>
</evidence>
<feature type="transmembrane region" description="Helical" evidence="1">
    <location>
        <begin position="14"/>
        <end position="34"/>
    </location>
</feature>
<organism evidence="2 3">
    <name type="scientific">Aquisalibacillus elongatus</name>
    <dbReference type="NCBI Taxonomy" id="485577"/>
    <lineage>
        <taxon>Bacteria</taxon>
        <taxon>Bacillati</taxon>
        <taxon>Bacillota</taxon>
        <taxon>Bacilli</taxon>
        <taxon>Bacillales</taxon>
        <taxon>Bacillaceae</taxon>
        <taxon>Aquisalibacillus</taxon>
    </lineage>
</organism>
<reference evidence="2 3" key="1">
    <citation type="submission" date="2018-11" db="EMBL/GenBank/DDBJ databases">
        <title>Genomic Encyclopedia of Type Strains, Phase IV (KMG-IV): sequencing the most valuable type-strain genomes for metagenomic binning, comparative biology and taxonomic classification.</title>
        <authorList>
            <person name="Goeker M."/>
        </authorList>
    </citation>
    <scope>NUCLEOTIDE SEQUENCE [LARGE SCALE GENOMIC DNA]</scope>
    <source>
        <strain evidence="2 3">DSM 18090</strain>
    </source>
</reference>